<dbReference type="SUPFAM" id="SSF55856">
    <property type="entry name" value="Cytochrome b5-like heme/steroid binding domain"/>
    <property type="match status" value="1"/>
</dbReference>
<feature type="transmembrane region" description="Helical" evidence="13">
    <location>
        <begin position="950"/>
        <end position="968"/>
    </location>
</feature>
<dbReference type="SUPFAM" id="SSF161070">
    <property type="entry name" value="SNF-like"/>
    <property type="match status" value="1"/>
</dbReference>
<dbReference type="GO" id="GO:0015179">
    <property type="term" value="F:L-amino acid transmembrane transporter activity"/>
    <property type="evidence" value="ECO:0007669"/>
    <property type="project" value="TreeGrafter"/>
</dbReference>
<dbReference type="GO" id="GO:0020037">
    <property type="term" value="F:heme binding"/>
    <property type="evidence" value="ECO:0007669"/>
    <property type="project" value="InterPro"/>
</dbReference>
<dbReference type="InterPro" id="IPR006694">
    <property type="entry name" value="Fatty_acid_hydroxylase"/>
</dbReference>
<feature type="transmembrane region" description="Helical" evidence="13">
    <location>
        <begin position="470"/>
        <end position="495"/>
    </location>
</feature>
<feature type="transmembrane region" description="Helical" evidence="13">
    <location>
        <begin position="892"/>
        <end position="913"/>
    </location>
</feature>
<evidence type="ECO:0000313" key="16">
    <source>
        <dbReference type="Proteomes" id="UP001168990"/>
    </source>
</evidence>
<dbReference type="PROSITE" id="PS50267">
    <property type="entry name" value="NA_NEUROTRAN_SYMP_3"/>
    <property type="match status" value="1"/>
</dbReference>
<evidence type="ECO:0000259" key="14">
    <source>
        <dbReference type="PROSITE" id="PS50255"/>
    </source>
</evidence>
<dbReference type="InterPro" id="IPR036400">
    <property type="entry name" value="Cyt_B5-like_heme/steroid_sf"/>
</dbReference>
<protein>
    <recommendedName>
        <fullName evidence="12">Transporter</fullName>
    </recommendedName>
</protein>
<dbReference type="EMBL" id="JAQQBS010000003">
    <property type="protein sequence ID" value="KAK0170864.1"/>
    <property type="molecule type" value="Genomic_DNA"/>
</dbReference>
<feature type="binding site" evidence="11">
    <location>
        <position position="441"/>
    </location>
    <ligand>
        <name>Na(+)</name>
        <dbReference type="ChEBI" id="CHEBI:29101"/>
        <label>1</label>
    </ligand>
</feature>
<keyword evidence="10 13" id="KW-0472">Membrane</keyword>
<evidence type="ECO:0000256" key="8">
    <source>
        <dbReference type="ARBA" id="ARBA00022989"/>
    </source>
</evidence>
<comment type="caution">
    <text evidence="15">The sequence shown here is derived from an EMBL/GenBank/DDBJ whole genome shotgun (WGS) entry which is preliminary data.</text>
</comment>
<feature type="binding site" evidence="11">
    <location>
        <position position="70"/>
    </location>
    <ligand>
        <name>Na(+)</name>
        <dbReference type="ChEBI" id="CHEBI:29101"/>
        <label>1</label>
    </ligand>
</feature>
<feature type="transmembrane region" description="Helical" evidence="13">
    <location>
        <begin position="86"/>
        <end position="108"/>
    </location>
</feature>
<evidence type="ECO:0000256" key="1">
    <source>
        <dbReference type="ARBA" id="ARBA00004141"/>
    </source>
</evidence>
<feature type="binding site" evidence="11">
    <location>
        <position position="326"/>
    </location>
    <ligand>
        <name>Na(+)</name>
        <dbReference type="ChEBI" id="CHEBI:29101"/>
        <label>1</label>
    </ligand>
</feature>
<reference evidence="15" key="2">
    <citation type="submission" date="2023-03" db="EMBL/GenBank/DDBJ databases">
        <authorList>
            <person name="Inwood S.N."/>
            <person name="Skelly J.G."/>
            <person name="Guhlin J."/>
            <person name="Harrop T.W.R."/>
            <person name="Goldson S.G."/>
            <person name="Dearden P.K."/>
        </authorList>
    </citation>
    <scope>NUCLEOTIDE SEQUENCE</scope>
    <source>
        <strain evidence="15">Irish</strain>
        <tissue evidence="15">Whole body</tissue>
    </source>
</reference>
<feature type="transmembrane region" description="Helical" evidence="13">
    <location>
        <begin position="974"/>
        <end position="991"/>
    </location>
</feature>
<dbReference type="NCBIfam" id="NF037979">
    <property type="entry name" value="Na_transp"/>
    <property type="match status" value="1"/>
</dbReference>
<feature type="domain" description="Cytochrome b5 heme-binding" evidence="14">
    <location>
        <begin position="728"/>
        <end position="807"/>
    </location>
</feature>
<dbReference type="GO" id="GO:0016491">
    <property type="term" value="F:oxidoreductase activity"/>
    <property type="evidence" value="ECO:0007669"/>
    <property type="project" value="InterPro"/>
</dbReference>
<gene>
    <name evidence="15" type="ORF">PV328_008659</name>
</gene>
<feature type="transmembrane region" description="Helical" evidence="13">
    <location>
        <begin position="211"/>
        <end position="232"/>
    </location>
</feature>
<accession>A0AA39FJQ6</accession>
<comment type="subcellular location">
    <subcellularLocation>
        <location evidence="1">Membrane</location>
        <topology evidence="1">Multi-pass membrane protein</topology>
    </subcellularLocation>
</comment>
<dbReference type="PROSITE" id="PS50255">
    <property type="entry name" value="CYTOCHROME_B5_2"/>
    <property type="match status" value="1"/>
</dbReference>
<dbReference type="Pfam" id="PF00209">
    <property type="entry name" value="SNF"/>
    <property type="match status" value="1"/>
</dbReference>
<dbReference type="Pfam" id="PF04116">
    <property type="entry name" value="FA_hydroxylase"/>
    <property type="match status" value="1"/>
</dbReference>
<dbReference type="PROSITE" id="PS00191">
    <property type="entry name" value="CYTOCHROME_B5_1"/>
    <property type="match status" value="1"/>
</dbReference>
<evidence type="ECO:0000256" key="11">
    <source>
        <dbReference type="PIRSR" id="PIRSR600175-1"/>
    </source>
</evidence>
<evidence type="ECO:0000256" key="4">
    <source>
        <dbReference type="ARBA" id="ARBA00022617"/>
    </source>
</evidence>
<name>A0AA39FJQ6_9HYME</name>
<dbReference type="PANTHER" id="PTHR11616">
    <property type="entry name" value="SODIUM/CHLORIDE DEPENDENT TRANSPORTER"/>
    <property type="match status" value="1"/>
</dbReference>
<keyword evidence="7 12" id="KW-0769">Symport</keyword>
<feature type="binding site" evidence="11">
    <location>
        <position position="445"/>
    </location>
    <ligand>
        <name>Na(+)</name>
        <dbReference type="ChEBI" id="CHEBI:29101"/>
        <label>1</label>
    </ligand>
</feature>
<feature type="binding site" evidence="11">
    <location>
        <position position="294"/>
    </location>
    <ligand>
        <name>Na(+)</name>
        <dbReference type="ChEBI" id="CHEBI:29101"/>
        <label>1</label>
    </ligand>
</feature>
<comment type="similarity">
    <text evidence="2 12">Belongs to the sodium:neurotransmitter symporter (SNF) (TC 2.A.22) family.</text>
</comment>
<keyword evidence="16" id="KW-1185">Reference proteome</keyword>
<dbReference type="PANTHER" id="PTHR11616:SF236">
    <property type="entry name" value="TRANSPORTER"/>
    <property type="match status" value="1"/>
</dbReference>
<feature type="transmembrane region" description="Helical" evidence="13">
    <location>
        <begin position="588"/>
        <end position="613"/>
    </location>
</feature>
<evidence type="ECO:0000256" key="9">
    <source>
        <dbReference type="ARBA" id="ARBA00023004"/>
    </source>
</evidence>
<dbReference type="InterPro" id="IPR037272">
    <property type="entry name" value="SNS_sf"/>
</dbReference>
<dbReference type="Pfam" id="PF00173">
    <property type="entry name" value="Cyt-b5"/>
    <property type="match status" value="1"/>
</dbReference>
<dbReference type="AlphaFoldDB" id="A0AA39FJQ6"/>
<keyword evidence="6 11" id="KW-0479">Metal-binding</keyword>
<evidence type="ECO:0000256" key="3">
    <source>
        <dbReference type="ARBA" id="ARBA00022448"/>
    </source>
</evidence>
<evidence type="ECO:0000256" key="10">
    <source>
        <dbReference type="ARBA" id="ARBA00023136"/>
    </source>
</evidence>
<keyword evidence="3 12" id="KW-0813">Transport</keyword>
<keyword evidence="8 13" id="KW-1133">Transmembrane helix</keyword>
<dbReference type="InterPro" id="IPR000175">
    <property type="entry name" value="Na/ntran_symport"/>
</dbReference>
<keyword evidence="9" id="KW-0408">Iron</keyword>
<feature type="transmembrane region" description="Helical" evidence="13">
    <location>
        <begin position="545"/>
        <end position="568"/>
    </location>
</feature>
<organism evidence="15 16">
    <name type="scientific">Microctonus aethiopoides</name>
    <dbReference type="NCBI Taxonomy" id="144406"/>
    <lineage>
        <taxon>Eukaryota</taxon>
        <taxon>Metazoa</taxon>
        <taxon>Ecdysozoa</taxon>
        <taxon>Arthropoda</taxon>
        <taxon>Hexapoda</taxon>
        <taxon>Insecta</taxon>
        <taxon>Pterygota</taxon>
        <taxon>Neoptera</taxon>
        <taxon>Endopterygota</taxon>
        <taxon>Hymenoptera</taxon>
        <taxon>Apocrita</taxon>
        <taxon>Ichneumonoidea</taxon>
        <taxon>Braconidae</taxon>
        <taxon>Euphorinae</taxon>
        <taxon>Microctonus</taxon>
    </lineage>
</organism>
<keyword evidence="5 12" id="KW-0812">Transmembrane</keyword>
<sequence>MMSKIETPRTGHELTPLNEDRQVRIVINTNNQNGSSEAHQESSKEDDRATWSGKMQFFLSIIGYSVGLGNIWRFPYMCQQNGGGAFLIPFFLMLILEGVPLFLIELGLGQRMRQGALGVWNNIHPWLGGIGITSCVVTFFVALYYNVIITWCFFYLYNSLQDTLMWANCPTNATTGKAVDECAKSSSTAYFWYRVTLDAAPSIEDGQELKWWIVLCLLISWLIVFFIVMKGIQSSGKVVYFTSVFPYIVLTVFFIRGITLKGAGTGLVHMYTPKVEKLLEPTVWLDAATQVFYSFGLAFGSLIAFGSYNKPQNNCVRDVILVSVCNAFTAVYASAVVFTILGFKAVSNVDKCLQNNRELLAANGFLMNNNTEAEYYQTTDFFNNNTTLSMNITLNTCNVTKELNNVAEGTGLAFILFAQAIVELPGAPFWSCIFFLMLLALGLGSQIGLLEGMLCVIFDIDLFKRIKKQYITAVVCIVCFFVGLIFCTGAGEYWLKLFDSFAGTIGLVVVALMEMIAVVFIYGHEKFTKDIEDMTGYRPGLYWQISWRFLAPLIMIGILGSSIFSMIVKKPQYSVWSATLGTTIPTDYPDWVLAIGVCIICIGIAPILIVFLLRRFQCVKFDVDIHQGSIRRIDTTVSTKEMIGDIDIDEYHDRLEDFPEEDEDDINSDDDNNTATKNLNAIATKQHRGRAFNMEVVKKDKKITNLSSEKLHLNNNIMRNKIVTNEVMDYSQQKEISLNKNNVEDKDFIVKYQGNTYEISDFLKHHPGGRSALKAYKGLALDKILNDVPHSDAAFHLFQEFEINNKRAYDDIEKLIDWNAPLFGQVSSLADRYWEWVNLPVNRPLRLFKYDFMELLTITPWYMVPIVWIPISIYFFFLGSSEIISNSIGNSLINITLTFGCGLLHWTFLEYVLHKKIFHLKPPSDSKTLIAMHFLLHGLHHKAPFDNRRLVFPPVAGICIATVLYKWYQLFLPTVLLNIIVAGTMTGYLCYDMIHYYLHHGTPIAETYLYDMKRYHNYHHFSHHEQGFGISCKLWDYVFNTLIVLRQLKKAIVW</sequence>
<evidence type="ECO:0000256" key="2">
    <source>
        <dbReference type="ARBA" id="ARBA00006459"/>
    </source>
</evidence>
<dbReference type="GO" id="GO:0089718">
    <property type="term" value="P:amino acid import across plasma membrane"/>
    <property type="evidence" value="ECO:0007669"/>
    <property type="project" value="TreeGrafter"/>
</dbReference>
<feature type="transmembrane region" description="Helical" evidence="13">
    <location>
        <begin position="320"/>
        <end position="341"/>
    </location>
</feature>
<reference evidence="15" key="1">
    <citation type="journal article" date="2023" name="bioRxiv">
        <title>Scaffold-level genome assemblies of two parasitoid biocontrol wasps reveal the parthenogenesis mechanism and an associated novel virus.</title>
        <authorList>
            <person name="Inwood S."/>
            <person name="Skelly J."/>
            <person name="Guhlin J."/>
            <person name="Harrop T."/>
            <person name="Goldson S."/>
            <person name="Dearden P."/>
        </authorList>
    </citation>
    <scope>NUCLEOTIDE SEQUENCE</scope>
    <source>
        <strain evidence="15">Irish</strain>
        <tissue evidence="15">Whole body</tissue>
    </source>
</reference>
<dbReference type="Proteomes" id="UP001168990">
    <property type="component" value="Unassembled WGS sequence"/>
</dbReference>
<feature type="transmembrane region" description="Helical" evidence="13">
    <location>
        <begin position="855"/>
        <end position="877"/>
    </location>
</feature>
<dbReference type="CDD" id="cd10332">
    <property type="entry name" value="SLC6sbd-B0AT-like"/>
    <property type="match status" value="1"/>
</dbReference>
<dbReference type="GO" id="GO:0008610">
    <property type="term" value="P:lipid biosynthetic process"/>
    <property type="evidence" value="ECO:0007669"/>
    <property type="project" value="InterPro"/>
</dbReference>
<feature type="binding site" evidence="11">
    <location>
        <position position="63"/>
    </location>
    <ligand>
        <name>Na(+)</name>
        <dbReference type="ChEBI" id="CHEBI:29101"/>
        <label>1</label>
    </ligand>
</feature>
<dbReference type="GO" id="GO:0005886">
    <property type="term" value="C:plasma membrane"/>
    <property type="evidence" value="ECO:0007669"/>
    <property type="project" value="TreeGrafter"/>
</dbReference>
<dbReference type="PRINTS" id="PR00176">
    <property type="entry name" value="NANEUSMPORT"/>
</dbReference>
<keyword evidence="11" id="KW-0915">Sodium</keyword>
<feature type="transmembrane region" description="Helical" evidence="13">
    <location>
        <begin position="291"/>
        <end position="308"/>
    </location>
</feature>
<dbReference type="PROSITE" id="PS00610">
    <property type="entry name" value="NA_NEUROTRAN_SYMP_1"/>
    <property type="match status" value="1"/>
</dbReference>
<proteinExistence type="inferred from homology"/>
<evidence type="ECO:0000256" key="6">
    <source>
        <dbReference type="ARBA" id="ARBA00022723"/>
    </source>
</evidence>
<feature type="transmembrane region" description="Helical" evidence="13">
    <location>
        <begin position="57"/>
        <end position="74"/>
    </location>
</feature>
<dbReference type="GO" id="GO:0015187">
    <property type="term" value="F:glycine transmembrane transporter activity"/>
    <property type="evidence" value="ECO:0007669"/>
    <property type="project" value="TreeGrafter"/>
</dbReference>
<dbReference type="InterPro" id="IPR018506">
    <property type="entry name" value="Cyt_B5_heme-BS"/>
</dbReference>
<feature type="transmembrane region" description="Helical" evidence="13">
    <location>
        <begin position="501"/>
        <end position="524"/>
    </location>
</feature>
<keyword evidence="4" id="KW-0349">Heme</keyword>
<feature type="binding site" evidence="11">
    <location>
        <position position="66"/>
    </location>
    <ligand>
        <name>Na(+)</name>
        <dbReference type="ChEBI" id="CHEBI:29101"/>
        <label>1</label>
    </ligand>
</feature>
<dbReference type="GO" id="GO:0005283">
    <property type="term" value="F:amino acid:sodium symporter activity"/>
    <property type="evidence" value="ECO:0007669"/>
    <property type="project" value="TreeGrafter"/>
</dbReference>
<evidence type="ECO:0000256" key="5">
    <source>
        <dbReference type="ARBA" id="ARBA00022692"/>
    </source>
</evidence>
<feature type="transmembrane region" description="Helical" evidence="13">
    <location>
        <begin position="129"/>
        <end position="157"/>
    </location>
</feature>
<feature type="transmembrane region" description="Helical" evidence="13">
    <location>
        <begin position="433"/>
        <end position="458"/>
    </location>
</feature>
<dbReference type="Gene3D" id="3.10.120.10">
    <property type="entry name" value="Cytochrome b5-like heme/steroid binding domain"/>
    <property type="match status" value="1"/>
</dbReference>
<evidence type="ECO:0000256" key="13">
    <source>
        <dbReference type="SAM" id="Phobius"/>
    </source>
</evidence>
<dbReference type="InterPro" id="IPR001199">
    <property type="entry name" value="Cyt_B5-like_heme/steroid-bd"/>
</dbReference>
<feature type="transmembrane region" description="Helical" evidence="13">
    <location>
        <begin position="244"/>
        <end position="271"/>
    </location>
</feature>
<evidence type="ECO:0000256" key="7">
    <source>
        <dbReference type="ARBA" id="ARBA00022847"/>
    </source>
</evidence>
<evidence type="ECO:0000313" key="15">
    <source>
        <dbReference type="EMBL" id="KAK0170864.1"/>
    </source>
</evidence>
<evidence type="ECO:0000256" key="12">
    <source>
        <dbReference type="RuleBase" id="RU003732"/>
    </source>
</evidence>
<dbReference type="GO" id="GO:0005506">
    <property type="term" value="F:iron ion binding"/>
    <property type="evidence" value="ECO:0007669"/>
    <property type="project" value="InterPro"/>
</dbReference>